<accession>A0A177TP62</accession>
<feature type="compositionally biased region" description="Low complexity" evidence="9">
    <location>
        <begin position="254"/>
        <end position="271"/>
    </location>
</feature>
<feature type="compositionally biased region" description="Pro residues" evidence="9">
    <location>
        <begin position="240"/>
        <end position="253"/>
    </location>
</feature>
<keyword evidence="12" id="KW-1185">Reference proteome</keyword>
<evidence type="ECO:0000256" key="5">
    <source>
        <dbReference type="ARBA" id="ARBA00022737"/>
    </source>
</evidence>
<evidence type="ECO:0000256" key="2">
    <source>
        <dbReference type="ARBA" id="ARBA00004496"/>
    </source>
</evidence>
<feature type="compositionally biased region" description="Low complexity" evidence="9">
    <location>
        <begin position="52"/>
        <end position="77"/>
    </location>
</feature>
<reference evidence="11" key="1">
    <citation type="submission" date="2016-04" db="EMBL/GenBank/DDBJ databases">
        <authorList>
            <person name="Nguyen H.D."/>
            <person name="Samba Siva P."/>
            <person name="Cullis J."/>
            <person name="Levesque C.A."/>
            <person name="Hambleton S."/>
        </authorList>
    </citation>
    <scope>NUCLEOTIDE SEQUENCE</scope>
    <source>
        <strain evidence="11">DAOMC 236416</strain>
    </source>
</reference>
<feature type="compositionally biased region" description="Low complexity" evidence="9">
    <location>
        <begin position="131"/>
        <end position="181"/>
    </location>
</feature>
<comment type="subcellular location">
    <subcellularLocation>
        <location evidence="1">Cell junction</location>
    </subcellularLocation>
    <subcellularLocation>
        <location evidence="2">Cytoplasm</location>
    </subcellularLocation>
</comment>
<dbReference type="GO" id="GO:0005737">
    <property type="term" value="C:cytoplasm"/>
    <property type="evidence" value="ECO:0007669"/>
    <property type="project" value="UniProtKB-SubCell"/>
</dbReference>
<organism evidence="11 12">
    <name type="scientific">Tilletia indica</name>
    <dbReference type="NCBI Taxonomy" id="43049"/>
    <lineage>
        <taxon>Eukaryota</taxon>
        <taxon>Fungi</taxon>
        <taxon>Dikarya</taxon>
        <taxon>Basidiomycota</taxon>
        <taxon>Ustilaginomycotina</taxon>
        <taxon>Exobasidiomycetes</taxon>
        <taxon>Tilletiales</taxon>
        <taxon>Tilletiaceae</taxon>
        <taxon>Tilletia</taxon>
    </lineage>
</organism>
<dbReference type="Proteomes" id="UP000077521">
    <property type="component" value="Unassembled WGS sequence"/>
</dbReference>
<feature type="region of interest" description="Disordered" evidence="9">
    <location>
        <begin position="1"/>
        <end position="297"/>
    </location>
</feature>
<dbReference type="AlphaFoldDB" id="A0A177TP62"/>
<dbReference type="FunFam" id="2.10.110.10:FF:000008">
    <property type="entry name" value="Paxillin isoform 1"/>
    <property type="match status" value="1"/>
</dbReference>
<feature type="compositionally biased region" description="Polar residues" evidence="9">
    <location>
        <begin position="21"/>
        <end position="41"/>
    </location>
</feature>
<dbReference type="GO" id="GO:0003779">
    <property type="term" value="F:actin binding"/>
    <property type="evidence" value="ECO:0007669"/>
    <property type="project" value="TreeGrafter"/>
</dbReference>
<dbReference type="CDD" id="cd08368">
    <property type="entry name" value="LIM"/>
    <property type="match status" value="1"/>
</dbReference>
<feature type="compositionally biased region" description="Low complexity" evidence="9">
    <location>
        <begin position="282"/>
        <end position="292"/>
    </location>
</feature>
<dbReference type="InterPro" id="IPR001781">
    <property type="entry name" value="Znf_LIM"/>
</dbReference>
<proteinExistence type="predicted"/>
<feature type="compositionally biased region" description="Pro residues" evidence="9">
    <location>
        <begin position="272"/>
        <end position="281"/>
    </location>
</feature>
<dbReference type="PANTHER" id="PTHR24214:SF38">
    <property type="entry name" value="PDZ AND LIM DOMAIN PROTEIN ZASP-RELATED"/>
    <property type="match status" value="1"/>
</dbReference>
<feature type="compositionally biased region" description="Low complexity" evidence="9">
    <location>
        <begin position="189"/>
        <end position="239"/>
    </location>
</feature>
<dbReference type="GO" id="GO:0051371">
    <property type="term" value="F:muscle alpha-actinin binding"/>
    <property type="evidence" value="ECO:0007669"/>
    <property type="project" value="TreeGrafter"/>
</dbReference>
<dbReference type="PROSITE" id="PS50023">
    <property type="entry name" value="LIM_DOMAIN_2"/>
    <property type="match status" value="2"/>
</dbReference>
<sequence length="539" mass="59989">MAAPTFSMSVQPPARYEYPYQQAQASSATGPSNSNPNTSAHGSGPGSPQGARPLPQVPQGRPQPQPQHQHQQVLPPQIQTSSAPPPAIHVGSIVPPSVSMSGPAGPVRGPLPTPLPQPAGAPLPHPHHAVHQQQQYHQQQHQQQQQQYHQHQHYQYQQPQHQPQHQPQYQHHYQQQHQHQYQPPPPSQPQIHAPPQQQHYHHQPSSQSQPQIQLPPQQGQYQQQPQPQPPSHSQSQPQIQLPPQPQIQLPPQPQIQLPSQPQIQLSPQPQIQEPPQPPPAQHQPKQSHPQPQTSTISTADGSLCASCSKLIVGRVINAMNAFFHPTCFRCMHCSESLEHVAFFEHEGKPYCHLDYHELFSTRCFHCRTPIVDERYITINDPDLVGSAGAAAKGGEGEGEEGGREKSGVRNYHEMHFFCANCGDPFLDPNAAGSVAGANPTANLVIDDDGRVQHGGKAFVVHKGYPYCEGCHNRLHKPRCRRCKNPILTDEIINALGHKWHPDCFVCESCQRPFESPSVFVSKGKAYDEHCYKILLRQSL</sequence>
<feature type="compositionally biased region" description="Pro residues" evidence="9">
    <location>
        <begin position="109"/>
        <end position="124"/>
    </location>
</feature>
<evidence type="ECO:0000313" key="12">
    <source>
        <dbReference type="Proteomes" id="UP000077521"/>
    </source>
</evidence>
<dbReference type="GO" id="GO:0001725">
    <property type="term" value="C:stress fiber"/>
    <property type="evidence" value="ECO:0007669"/>
    <property type="project" value="TreeGrafter"/>
</dbReference>
<keyword evidence="3" id="KW-0963">Cytoplasm</keyword>
<feature type="domain" description="LIM zinc-binding" evidence="10">
    <location>
        <begin position="477"/>
        <end position="537"/>
    </location>
</feature>
<evidence type="ECO:0000259" key="10">
    <source>
        <dbReference type="PROSITE" id="PS50023"/>
    </source>
</evidence>
<dbReference type="Pfam" id="PF00412">
    <property type="entry name" value="LIM"/>
    <property type="match status" value="2"/>
</dbReference>
<dbReference type="GO" id="GO:0046872">
    <property type="term" value="F:metal ion binding"/>
    <property type="evidence" value="ECO:0007669"/>
    <property type="project" value="UniProtKB-KW"/>
</dbReference>
<evidence type="ECO:0000256" key="6">
    <source>
        <dbReference type="ARBA" id="ARBA00022833"/>
    </source>
</evidence>
<dbReference type="EMBL" id="LWDF02000001">
    <property type="protein sequence ID" value="KAE8260940.1"/>
    <property type="molecule type" value="Genomic_DNA"/>
</dbReference>
<evidence type="ECO:0000256" key="3">
    <source>
        <dbReference type="ARBA" id="ARBA00022490"/>
    </source>
</evidence>
<keyword evidence="7" id="KW-0965">Cell junction</keyword>
<dbReference type="SMART" id="SM00132">
    <property type="entry name" value="LIM"/>
    <property type="match status" value="2"/>
</dbReference>
<dbReference type="GO" id="GO:0030695">
    <property type="term" value="F:GTPase regulator activity"/>
    <property type="evidence" value="ECO:0007669"/>
    <property type="project" value="UniProtKB-ARBA"/>
</dbReference>
<feature type="compositionally biased region" description="Polar residues" evidence="9">
    <location>
        <begin position="1"/>
        <end position="10"/>
    </location>
</feature>
<reference evidence="11" key="2">
    <citation type="journal article" date="2019" name="IMA Fungus">
        <title>Genome sequencing and comparison of five Tilletia species to identify candidate genes for the detection of regulated species infecting wheat.</title>
        <authorList>
            <person name="Nguyen H.D.T."/>
            <person name="Sultana T."/>
            <person name="Kesanakurti P."/>
            <person name="Hambleton S."/>
        </authorList>
    </citation>
    <scope>NUCLEOTIDE SEQUENCE</scope>
    <source>
        <strain evidence="11">DAOMC 236416</strain>
    </source>
</reference>
<keyword evidence="8" id="KW-0440">LIM domain</keyword>
<dbReference type="InterPro" id="IPR050604">
    <property type="entry name" value="PDZ-LIM_domain"/>
</dbReference>
<evidence type="ECO:0000256" key="4">
    <source>
        <dbReference type="ARBA" id="ARBA00022723"/>
    </source>
</evidence>
<dbReference type="Gene3D" id="2.10.110.10">
    <property type="entry name" value="Cysteine Rich Protein"/>
    <property type="match status" value="3"/>
</dbReference>
<dbReference type="PROSITE" id="PS00478">
    <property type="entry name" value="LIM_DOMAIN_1"/>
    <property type="match status" value="2"/>
</dbReference>
<evidence type="ECO:0000313" key="11">
    <source>
        <dbReference type="EMBL" id="KAE8260940.1"/>
    </source>
</evidence>
<evidence type="ECO:0000256" key="1">
    <source>
        <dbReference type="ARBA" id="ARBA00004282"/>
    </source>
</evidence>
<dbReference type="SUPFAM" id="SSF57716">
    <property type="entry name" value="Glucocorticoid receptor-like (DNA-binding domain)"/>
    <property type="match status" value="3"/>
</dbReference>
<evidence type="ECO:0000256" key="9">
    <source>
        <dbReference type="SAM" id="MobiDB-lite"/>
    </source>
</evidence>
<name>A0A177TP62_9BASI</name>
<keyword evidence="5" id="KW-0677">Repeat</keyword>
<dbReference type="GO" id="GO:0030036">
    <property type="term" value="P:actin cytoskeleton organization"/>
    <property type="evidence" value="ECO:0007669"/>
    <property type="project" value="TreeGrafter"/>
</dbReference>
<keyword evidence="6" id="KW-0862">Zinc</keyword>
<evidence type="ECO:0000256" key="7">
    <source>
        <dbReference type="ARBA" id="ARBA00022949"/>
    </source>
</evidence>
<feature type="domain" description="LIM zinc-binding" evidence="10">
    <location>
        <begin position="302"/>
        <end position="361"/>
    </location>
</feature>
<gene>
    <name evidence="11" type="ORF">A4X13_0g11</name>
</gene>
<comment type="caution">
    <text evidence="11">The sequence shown here is derived from an EMBL/GenBank/DDBJ whole genome shotgun (WGS) entry which is preliminary data.</text>
</comment>
<keyword evidence="4" id="KW-0479">Metal-binding</keyword>
<protein>
    <recommendedName>
        <fullName evidence="10">LIM zinc-binding domain-containing protein</fullName>
    </recommendedName>
</protein>
<dbReference type="PANTHER" id="PTHR24214">
    <property type="entry name" value="PDZ AND LIM DOMAIN PROTEIN ZASP"/>
    <property type="match status" value="1"/>
</dbReference>
<dbReference type="GO" id="GO:0031941">
    <property type="term" value="C:filamentous actin"/>
    <property type="evidence" value="ECO:0007669"/>
    <property type="project" value="TreeGrafter"/>
</dbReference>
<evidence type="ECO:0000256" key="8">
    <source>
        <dbReference type="ARBA" id="ARBA00023038"/>
    </source>
</evidence>